<comment type="similarity">
    <text evidence="2 8">Belongs to the GPN-loop GTPase family.</text>
</comment>
<keyword evidence="5 8" id="KW-0378">Hydrolase</keyword>
<dbReference type="Pfam" id="PF03029">
    <property type="entry name" value="ATP_bind_1"/>
    <property type="match status" value="1"/>
</dbReference>
<dbReference type="PANTHER" id="PTHR21231:SF3">
    <property type="entry name" value="GPN-LOOP GTPASE 2"/>
    <property type="match status" value="1"/>
</dbReference>
<comment type="subunit">
    <text evidence="7">Heterodimers with GPN1 or GPN3. Binds to RNA polymerase II (RNAPII).</text>
</comment>
<evidence type="ECO:0000256" key="3">
    <source>
        <dbReference type="ARBA" id="ARBA00014588"/>
    </source>
</evidence>
<sequence>MSSYSATNTLSSSEDQLVIYGQLVVGPPGSGKTTYCHKMGDYLKAKFGESNVKLVNLDPGNDVLPYTCDLDVCDLITVEDVMDRLKLGPNGSLLYSMQFIDENFQEGVLGKIPDLFKNCNKMEPCWILFDMPGQLELYTHVQAIKSIISKLEKADYRLCCLNLVDSHYCSDPGKYIACLLTCLTSMLHIALPYLNVLSKVDLAEKFGKLPFSLDYYTEVLDLEYLTDMLDADPLTARYKSLNNAVASIVENYGLVSFLPLDVNNPQLLTKIAQAVDKCVGRFVT</sequence>
<organism evidence="9 10">
    <name type="scientific">Orchesella dallaii</name>
    <dbReference type="NCBI Taxonomy" id="48710"/>
    <lineage>
        <taxon>Eukaryota</taxon>
        <taxon>Metazoa</taxon>
        <taxon>Ecdysozoa</taxon>
        <taxon>Arthropoda</taxon>
        <taxon>Hexapoda</taxon>
        <taxon>Collembola</taxon>
        <taxon>Entomobryomorpha</taxon>
        <taxon>Entomobryoidea</taxon>
        <taxon>Orchesellidae</taxon>
        <taxon>Orchesellinae</taxon>
        <taxon>Orchesella</taxon>
    </lineage>
</organism>
<protein>
    <recommendedName>
        <fullName evidence="3 8">GPN-loop GTPase 2</fullName>
    </recommendedName>
</protein>
<evidence type="ECO:0000256" key="8">
    <source>
        <dbReference type="RuleBase" id="RU365059"/>
    </source>
</evidence>
<evidence type="ECO:0000256" key="2">
    <source>
        <dbReference type="ARBA" id="ARBA00005290"/>
    </source>
</evidence>
<dbReference type="EMBL" id="CAXLJM020000122">
    <property type="protein sequence ID" value="CAL8138302.1"/>
    <property type="molecule type" value="Genomic_DNA"/>
</dbReference>
<evidence type="ECO:0000256" key="5">
    <source>
        <dbReference type="ARBA" id="ARBA00022801"/>
    </source>
</evidence>
<gene>
    <name evidence="9" type="ORF">ODALV1_LOCUS27308</name>
</gene>
<dbReference type="Gene3D" id="3.40.50.300">
    <property type="entry name" value="P-loop containing nucleotide triphosphate hydrolases"/>
    <property type="match status" value="1"/>
</dbReference>
<accession>A0ABP1RXG5</accession>
<dbReference type="InterPro" id="IPR030231">
    <property type="entry name" value="Gpn2"/>
</dbReference>
<keyword evidence="6 8" id="KW-0342">GTP-binding</keyword>
<proteinExistence type="inferred from homology"/>
<dbReference type="Proteomes" id="UP001642540">
    <property type="component" value="Unassembled WGS sequence"/>
</dbReference>
<keyword evidence="10" id="KW-1185">Reference proteome</keyword>
<evidence type="ECO:0000313" key="10">
    <source>
        <dbReference type="Proteomes" id="UP001642540"/>
    </source>
</evidence>
<dbReference type="InterPro" id="IPR004130">
    <property type="entry name" value="Gpn"/>
</dbReference>
<name>A0ABP1RXG5_9HEXA</name>
<dbReference type="SUPFAM" id="SSF52540">
    <property type="entry name" value="P-loop containing nucleoside triphosphate hydrolases"/>
    <property type="match status" value="1"/>
</dbReference>
<dbReference type="PANTHER" id="PTHR21231">
    <property type="entry name" value="XPA-BINDING PROTEIN 1-RELATED"/>
    <property type="match status" value="1"/>
</dbReference>
<evidence type="ECO:0000313" key="9">
    <source>
        <dbReference type="EMBL" id="CAL8138302.1"/>
    </source>
</evidence>
<comment type="caution">
    <text evidence="9">The sequence shown here is derived from an EMBL/GenBank/DDBJ whole genome shotgun (WGS) entry which is preliminary data.</text>
</comment>
<evidence type="ECO:0000256" key="6">
    <source>
        <dbReference type="ARBA" id="ARBA00023134"/>
    </source>
</evidence>
<evidence type="ECO:0000256" key="7">
    <source>
        <dbReference type="ARBA" id="ARBA00046611"/>
    </source>
</evidence>
<reference evidence="9 10" key="1">
    <citation type="submission" date="2024-08" db="EMBL/GenBank/DDBJ databases">
        <authorList>
            <person name="Cucini C."/>
            <person name="Frati F."/>
        </authorList>
    </citation>
    <scope>NUCLEOTIDE SEQUENCE [LARGE SCALE GENOMIC DNA]</scope>
</reference>
<evidence type="ECO:0000256" key="1">
    <source>
        <dbReference type="ARBA" id="ARBA00003181"/>
    </source>
</evidence>
<dbReference type="InterPro" id="IPR027417">
    <property type="entry name" value="P-loop_NTPase"/>
</dbReference>
<keyword evidence="4 8" id="KW-0547">Nucleotide-binding</keyword>
<comment type="function">
    <text evidence="1 8">Small GTPase required for proper localization of RNA polymerase II and III (RNAPII and RNAPIII). May act at an RNAP assembly step prior to nuclear import.</text>
</comment>
<dbReference type="CDD" id="cd17871">
    <property type="entry name" value="GPN2"/>
    <property type="match status" value="1"/>
</dbReference>
<evidence type="ECO:0000256" key="4">
    <source>
        <dbReference type="ARBA" id="ARBA00022741"/>
    </source>
</evidence>